<feature type="transmembrane region" description="Helical" evidence="7">
    <location>
        <begin position="431"/>
        <end position="449"/>
    </location>
</feature>
<comment type="similarity">
    <text evidence="2 6">Belongs to the sodium:solute symporter (SSF) (TC 2.A.21) family.</text>
</comment>
<feature type="transmembrane region" description="Helical" evidence="7">
    <location>
        <begin position="455"/>
        <end position="480"/>
    </location>
</feature>
<protein>
    <recommendedName>
        <fullName evidence="10">Sodium:solute symporter</fullName>
    </recommendedName>
</protein>
<name>A0A1F5YB30_9BACT</name>
<keyword evidence="3 7" id="KW-0812">Transmembrane</keyword>
<evidence type="ECO:0000256" key="6">
    <source>
        <dbReference type="RuleBase" id="RU362091"/>
    </source>
</evidence>
<evidence type="ECO:0000313" key="8">
    <source>
        <dbReference type="EMBL" id="OGF97373.1"/>
    </source>
</evidence>
<feature type="transmembrane region" description="Helical" evidence="7">
    <location>
        <begin position="156"/>
        <end position="180"/>
    </location>
</feature>
<feature type="transmembrane region" description="Helical" evidence="7">
    <location>
        <begin position="228"/>
        <end position="245"/>
    </location>
</feature>
<feature type="non-terminal residue" evidence="8">
    <location>
        <position position="498"/>
    </location>
</feature>
<keyword evidence="4 7" id="KW-1133">Transmembrane helix</keyword>
<dbReference type="EMBL" id="MFIV01000229">
    <property type="protein sequence ID" value="OGF97373.1"/>
    <property type="molecule type" value="Genomic_DNA"/>
</dbReference>
<evidence type="ECO:0000256" key="2">
    <source>
        <dbReference type="ARBA" id="ARBA00006434"/>
    </source>
</evidence>
<dbReference type="PROSITE" id="PS50283">
    <property type="entry name" value="NA_SOLUT_SYMP_3"/>
    <property type="match status" value="1"/>
</dbReference>
<evidence type="ECO:0000256" key="7">
    <source>
        <dbReference type="SAM" id="Phobius"/>
    </source>
</evidence>
<organism evidence="8 9">
    <name type="scientific">Candidatus Glassbacteria bacterium GWA2_58_10</name>
    <dbReference type="NCBI Taxonomy" id="1817865"/>
    <lineage>
        <taxon>Bacteria</taxon>
        <taxon>Candidatus Glassiibacteriota</taxon>
    </lineage>
</organism>
<evidence type="ECO:0000256" key="5">
    <source>
        <dbReference type="ARBA" id="ARBA00023136"/>
    </source>
</evidence>
<gene>
    <name evidence="8" type="ORF">A2Z86_00270</name>
</gene>
<feature type="transmembrane region" description="Helical" evidence="7">
    <location>
        <begin position="328"/>
        <end position="348"/>
    </location>
</feature>
<feature type="transmembrane region" description="Helical" evidence="7">
    <location>
        <begin position="266"/>
        <end position="287"/>
    </location>
</feature>
<feature type="transmembrane region" description="Helical" evidence="7">
    <location>
        <begin position="403"/>
        <end position="424"/>
    </location>
</feature>
<accession>A0A1F5YB30</accession>
<dbReference type="Pfam" id="PF00474">
    <property type="entry name" value="SSF"/>
    <property type="match status" value="1"/>
</dbReference>
<dbReference type="GO" id="GO:0005412">
    <property type="term" value="F:D-glucose:sodium symporter activity"/>
    <property type="evidence" value="ECO:0007669"/>
    <property type="project" value="TreeGrafter"/>
</dbReference>
<evidence type="ECO:0008006" key="10">
    <source>
        <dbReference type="Google" id="ProtNLM"/>
    </source>
</evidence>
<feature type="transmembrane region" description="Helical" evidence="7">
    <location>
        <begin position="124"/>
        <end position="150"/>
    </location>
</feature>
<feature type="transmembrane region" description="Helical" evidence="7">
    <location>
        <begin position="369"/>
        <end position="391"/>
    </location>
</feature>
<dbReference type="PANTHER" id="PTHR11819:SF195">
    <property type="entry name" value="SODIUM_GLUCOSE COTRANSPORTER 4"/>
    <property type="match status" value="1"/>
</dbReference>
<dbReference type="InterPro" id="IPR001734">
    <property type="entry name" value="Na/solute_symporter"/>
</dbReference>
<feature type="transmembrane region" description="Helical" evidence="7">
    <location>
        <begin position="77"/>
        <end position="97"/>
    </location>
</feature>
<evidence type="ECO:0000256" key="3">
    <source>
        <dbReference type="ARBA" id="ARBA00022692"/>
    </source>
</evidence>
<dbReference type="GO" id="GO:0005886">
    <property type="term" value="C:plasma membrane"/>
    <property type="evidence" value="ECO:0007669"/>
    <property type="project" value="TreeGrafter"/>
</dbReference>
<dbReference type="PANTHER" id="PTHR11819">
    <property type="entry name" value="SOLUTE CARRIER FAMILY 5"/>
    <property type="match status" value="1"/>
</dbReference>
<feature type="transmembrane region" description="Helical" evidence="7">
    <location>
        <begin position="187"/>
        <end position="208"/>
    </location>
</feature>
<dbReference type="Proteomes" id="UP000176992">
    <property type="component" value="Unassembled WGS sequence"/>
</dbReference>
<evidence type="ECO:0000313" key="9">
    <source>
        <dbReference type="Proteomes" id="UP000176992"/>
    </source>
</evidence>
<dbReference type="AlphaFoldDB" id="A0A1F5YB30"/>
<feature type="transmembrane region" description="Helical" evidence="7">
    <location>
        <begin position="12"/>
        <end position="34"/>
    </location>
</feature>
<evidence type="ECO:0000256" key="4">
    <source>
        <dbReference type="ARBA" id="ARBA00022989"/>
    </source>
</evidence>
<proteinExistence type="inferred from homology"/>
<feature type="transmembrane region" description="Helical" evidence="7">
    <location>
        <begin position="46"/>
        <end position="65"/>
    </location>
</feature>
<dbReference type="InterPro" id="IPR038377">
    <property type="entry name" value="Na/Glc_symporter_sf"/>
</dbReference>
<comment type="caution">
    <text evidence="8">The sequence shown here is derived from an EMBL/GenBank/DDBJ whole genome shotgun (WGS) entry which is preliminary data.</text>
</comment>
<keyword evidence="5 7" id="KW-0472">Membrane</keyword>
<sequence length="498" mass="54963">MQQVEQLAGVDYWVITVYMVLMIAVGVIMSRFNKDADDYFKGGNKLPYWLAGLSLFMASFSSWTFTGGAGKTYESGISIVAMYWGAVLGLGFGYFIFAKRWRRTRSLTILEYLSERYDRNVHQFISWANTPITIFQCAIWLYALSIFLSAATHVPVAWVIIGCGLSILVYTMIGGLWGVCITDSLQFFILLPIALLVSILSLIEVGGIGELIAKAPPKYWLPFNQEAGITKLFVIFQFINGFFMFNSGGGAQRYFSAKDEREAAKIAGLSAVLCFIGPLIWLSPAMACRVLFPDIGNEVAEAFGLAKPSEASYVFISLKLLPHGLQGVLIAGILAATMSSLSAFYNMYSAVITKDIIGTVFIKNLSSKMLHRLGVLVTFVMGLVSILIAYFYSSLPDLGVFDLMIKVGAVLGIPVAIPVILGLVYRRTPPWAPYAVILIGMAVGAVFAFGNWEHYLGYELFMAVLYPGLCALYILPGFFFPEEFGGSARWRLWGRILL</sequence>
<evidence type="ECO:0000256" key="1">
    <source>
        <dbReference type="ARBA" id="ARBA00004141"/>
    </source>
</evidence>
<comment type="subcellular location">
    <subcellularLocation>
        <location evidence="1">Membrane</location>
        <topology evidence="1">Multi-pass membrane protein</topology>
    </subcellularLocation>
</comment>
<reference evidence="8 9" key="1">
    <citation type="journal article" date="2016" name="Nat. Commun.">
        <title>Thousands of microbial genomes shed light on interconnected biogeochemical processes in an aquifer system.</title>
        <authorList>
            <person name="Anantharaman K."/>
            <person name="Brown C.T."/>
            <person name="Hug L.A."/>
            <person name="Sharon I."/>
            <person name="Castelle C.J."/>
            <person name="Probst A.J."/>
            <person name="Thomas B.C."/>
            <person name="Singh A."/>
            <person name="Wilkins M.J."/>
            <person name="Karaoz U."/>
            <person name="Brodie E.L."/>
            <person name="Williams K.H."/>
            <person name="Hubbard S.S."/>
            <person name="Banfield J.F."/>
        </authorList>
    </citation>
    <scope>NUCLEOTIDE SEQUENCE [LARGE SCALE GENOMIC DNA]</scope>
</reference>
<dbReference type="NCBIfam" id="TIGR00813">
    <property type="entry name" value="sss"/>
    <property type="match status" value="1"/>
</dbReference>
<dbReference type="Gene3D" id="1.20.1730.10">
    <property type="entry name" value="Sodium/glucose cotransporter"/>
    <property type="match status" value="1"/>
</dbReference>